<dbReference type="Pfam" id="PF08241">
    <property type="entry name" value="Methyltransf_11"/>
    <property type="match status" value="1"/>
</dbReference>
<proteinExistence type="predicted"/>
<protein>
    <recommendedName>
        <fullName evidence="1">Methyltransferase type 11 domain-containing protein</fullName>
    </recommendedName>
</protein>
<sequence>FDAVICLEIVEHLENPWHLLRECKRILKRNGILILSSPNISNITSRIIFLLKGKIDLFLDMDSEHINPITFWEIRRILHDVGFSIVDVNGDLNVIKNVNIVTHLTNGFSKLLYISFFTLLLNIYKMFAHKKDLPNVLLDSLCYVVVVRKRG</sequence>
<organism evidence="2 3">
    <name type="scientific">Candidatus Nomurabacteria bacterium CG_4_10_14_0_2_um_filter_33_9</name>
    <dbReference type="NCBI Taxonomy" id="1974728"/>
    <lineage>
        <taxon>Bacteria</taxon>
        <taxon>Candidatus Nomuraibacteriota</taxon>
    </lineage>
</organism>
<name>A0A2J0MDS3_9BACT</name>
<feature type="domain" description="Methyltransferase type 11" evidence="1">
    <location>
        <begin position="1"/>
        <end position="35"/>
    </location>
</feature>
<evidence type="ECO:0000313" key="2">
    <source>
        <dbReference type="EMBL" id="PIZ85809.1"/>
    </source>
</evidence>
<dbReference type="InterPro" id="IPR013216">
    <property type="entry name" value="Methyltransf_11"/>
</dbReference>
<dbReference type="GO" id="GO:0008757">
    <property type="term" value="F:S-adenosylmethionine-dependent methyltransferase activity"/>
    <property type="evidence" value="ECO:0007669"/>
    <property type="project" value="InterPro"/>
</dbReference>
<dbReference type="SUPFAM" id="SSF53335">
    <property type="entry name" value="S-adenosyl-L-methionine-dependent methyltransferases"/>
    <property type="match status" value="1"/>
</dbReference>
<evidence type="ECO:0000259" key="1">
    <source>
        <dbReference type="Pfam" id="PF08241"/>
    </source>
</evidence>
<dbReference type="InterPro" id="IPR029063">
    <property type="entry name" value="SAM-dependent_MTases_sf"/>
</dbReference>
<reference evidence="3" key="1">
    <citation type="submission" date="2017-09" db="EMBL/GenBank/DDBJ databases">
        <title>Depth-based differentiation of microbial function through sediment-hosted aquifers and enrichment of novel symbionts in the deep terrestrial subsurface.</title>
        <authorList>
            <person name="Probst A.J."/>
            <person name="Ladd B."/>
            <person name="Jarett J.K."/>
            <person name="Geller-Mcgrath D.E."/>
            <person name="Sieber C.M.K."/>
            <person name="Emerson J.B."/>
            <person name="Anantharaman K."/>
            <person name="Thomas B.C."/>
            <person name="Malmstrom R."/>
            <person name="Stieglmeier M."/>
            <person name="Klingl A."/>
            <person name="Woyke T."/>
            <person name="Ryan C.M."/>
            <person name="Banfield J.F."/>
        </authorList>
    </citation>
    <scope>NUCLEOTIDE SEQUENCE [LARGE SCALE GENOMIC DNA]</scope>
</reference>
<dbReference type="AlphaFoldDB" id="A0A2J0MDS3"/>
<evidence type="ECO:0000313" key="3">
    <source>
        <dbReference type="Proteomes" id="UP000229132"/>
    </source>
</evidence>
<gene>
    <name evidence="2" type="ORF">COX94_01915</name>
</gene>
<dbReference type="Proteomes" id="UP000229132">
    <property type="component" value="Unassembled WGS sequence"/>
</dbReference>
<feature type="non-terminal residue" evidence="2">
    <location>
        <position position="1"/>
    </location>
</feature>
<dbReference type="Gene3D" id="3.40.50.150">
    <property type="entry name" value="Vaccinia Virus protein VP39"/>
    <property type="match status" value="1"/>
</dbReference>
<dbReference type="EMBL" id="PFOX01000035">
    <property type="protein sequence ID" value="PIZ85809.1"/>
    <property type="molecule type" value="Genomic_DNA"/>
</dbReference>
<comment type="caution">
    <text evidence="2">The sequence shown here is derived from an EMBL/GenBank/DDBJ whole genome shotgun (WGS) entry which is preliminary data.</text>
</comment>
<accession>A0A2J0MDS3</accession>